<feature type="region of interest" description="Disordered" evidence="1">
    <location>
        <begin position="28"/>
        <end position="48"/>
    </location>
</feature>
<gene>
    <name evidence="2" type="ORF">Taro_031535</name>
</gene>
<accession>A0A843VUW9</accession>
<dbReference type="EMBL" id="NMUH01002244">
    <property type="protein sequence ID" value="MQL98816.1"/>
    <property type="molecule type" value="Genomic_DNA"/>
</dbReference>
<organism evidence="2 3">
    <name type="scientific">Colocasia esculenta</name>
    <name type="common">Wild taro</name>
    <name type="synonym">Arum esculentum</name>
    <dbReference type="NCBI Taxonomy" id="4460"/>
    <lineage>
        <taxon>Eukaryota</taxon>
        <taxon>Viridiplantae</taxon>
        <taxon>Streptophyta</taxon>
        <taxon>Embryophyta</taxon>
        <taxon>Tracheophyta</taxon>
        <taxon>Spermatophyta</taxon>
        <taxon>Magnoliopsida</taxon>
        <taxon>Liliopsida</taxon>
        <taxon>Araceae</taxon>
        <taxon>Aroideae</taxon>
        <taxon>Colocasieae</taxon>
        <taxon>Colocasia</taxon>
    </lineage>
</organism>
<dbReference type="AlphaFoldDB" id="A0A843VUW9"/>
<feature type="non-terminal residue" evidence="2">
    <location>
        <position position="1"/>
    </location>
</feature>
<reference evidence="2" key="1">
    <citation type="submission" date="2017-07" db="EMBL/GenBank/DDBJ databases">
        <title>Taro Niue Genome Assembly and Annotation.</title>
        <authorList>
            <person name="Atibalentja N."/>
            <person name="Keating K."/>
            <person name="Fields C.J."/>
        </authorList>
    </citation>
    <scope>NUCLEOTIDE SEQUENCE</scope>
    <source>
        <strain evidence="2">Niue_2</strain>
        <tissue evidence="2">Leaf</tissue>
    </source>
</reference>
<evidence type="ECO:0000313" key="2">
    <source>
        <dbReference type="EMBL" id="MQL98816.1"/>
    </source>
</evidence>
<name>A0A843VUW9_COLES</name>
<protein>
    <submittedName>
        <fullName evidence="2">Uncharacterized protein</fullName>
    </submittedName>
</protein>
<evidence type="ECO:0000256" key="1">
    <source>
        <dbReference type="SAM" id="MobiDB-lite"/>
    </source>
</evidence>
<dbReference type="Proteomes" id="UP000652761">
    <property type="component" value="Unassembled WGS sequence"/>
</dbReference>
<evidence type="ECO:0000313" key="3">
    <source>
        <dbReference type="Proteomes" id="UP000652761"/>
    </source>
</evidence>
<comment type="caution">
    <text evidence="2">The sequence shown here is derived from an EMBL/GenBank/DDBJ whole genome shotgun (WGS) entry which is preliminary data.</text>
</comment>
<proteinExistence type="predicted"/>
<feature type="non-terminal residue" evidence="2">
    <location>
        <position position="62"/>
    </location>
</feature>
<keyword evidence="3" id="KW-1185">Reference proteome</keyword>
<sequence length="62" mass="6988">QHKPLITSSIEVSWDLYDDPRGRLGPLTTCPRGRLGSLRPHQSSRSALTTMTEIQSILEVRE</sequence>